<keyword evidence="4" id="KW-0597">Phosphoprotein</keyword>
<dbReference type="EMBL" id="BDQV01000102">
    <property type="protein sequence ID" value="GAY54229.1"/>
    <property type="molecule type" value="Genomic_DNA"/>
</dbReference>
<dbReference type="Pfam" id="PF13855">
    <property type="entry name" value="LRR_8"/>
    <property type="match status" value="1"/>
</dbReference>
<evidence type="ECO:0000256" key="5">
    <source>
        <dbReference type="ARBA" id="ARBA00022614"/>
    </source>
</evidence>
<comment type="similarity">
    <text evidence="2">Belongs to the RLP family.</text>
</comment>
<keyword evidence="15" id="KW-1185">Reference proteome</keyword>
<comment type="caution">
    <text evidence="14">The sequence shown here is derived from an EMBL/GenBank/DDBJ whole genome shotgun (WGS) entry which is preliminary data.</text>
</comment>
<evidence type="ECO:0000256" key="4">
    <source>
        <dbReference type="ARBA" id="ARBA00022553"/>
    </source>
</evidence>
<dbReference type="SMART" id="SM00369">
    <property type="entry name" value="LRR_TYP"/>
    <property type="match status" value="4"/>
</dbReference>
<dbReference type="PANTHER" id="PTHR27004">
    <property type="entry name" value="RECEPTOR-LIKE PROTEIN 12 ISOFORM X1"/>
    <property type="match status" value="1"/>
</dbReference>
<keyword evidence="8" id="KW-0677">Repeat</keyword>
<evidence type="ECO:0000256" key="1">
    <source>
        <dbReference type="ARBA" id="ARBA00004251"/>
    </source>
</evidence>
<keyword evidence="6 13" id="KW-0812">Transmembrane</keyword>
<dbReference type="InterPro" id="IPR032675">
    <property type="entry name" value="LRR_dom_sf"/>
</dbReference>
<evidence type="ECO:0008006" key="16">
    <source>
        <dbReference type="Google" id="ProtNLM"/>
    </source>
</evidence>
<sequence>MVVLDLSDNRIEGKVHKWLLDPNMQNLNALNLSHNLLTGFDQHLVLLPGNNVPPPGTVNYLASNSSLRGEIPSWICNLNVLESLVLSHSNLSGLLPQCLGNFSDELSVLGLQANNFFGTIPNTFIKERRLGVIDLSYNLFQGRIPRSLINCSKLEFLGLGNNQISDTFPSWLGSLPKLNVLILRSNIFYGTIEEPRTGCGFSKLRIIDLSDNRFTGKLPSKSFLCWNAMKIVNASELRYLQDVLSPSGKLLMTTYDYLLTMNIKGRMMAYNKIPDILAGIILSNKSFDGAIPASISNLKGLQYNNLQGLIPSCLGNLTNLESVDLSNNKFSGRIPQQLVELTFLAFFNVSDNYLTGLIPQGKQFATFDNTSFDGNSGLCGKPLSKGCESGEAPSNEDHTEGSEESLFSGASDWKIILIGYAGGLVAGLVLGFNFSTGIIGWILEKLGRQQKATRRRRRRRN</sequence>
<dbReference type="SUPFAM" id="SSF52058">
    <property type="entry name" value="L domain-like"/>
    <property type="match status" value="1"/>
</dbReference>
<evidence type="ECO:0000256" key="12">
    <source>
        <dbReference type="ARBA" id="ARBA00023180"/>
    </source>
</evidence>
<evidence type="ECO:0000256" key="13">
    <source>
        <dbReference type="SAM" id="Phobius"/>
    </source>
</evidence>
<evidence type="ECO:0000256" key="11">
    <source>
        <dbReference type="ARBA" id="ARBA00023170"/>
    </source>
</evidence>
<evidence type="ECO:0000256" key="3">
    <source>
        <dbReference type="ARBA" id="ARBA00022475"/>
    </source>
</evidence>
<dbReference type="Gene3D" id="3.80.10.10">
    <property type="entry name" value="Ribonuclease Inhibitor"/>
    <property type="match status" value="1"/>
</dbReference>
<name>A0A2H5PPE4_CITUN</name>
<organism evidence="14 15">
    <name type="scientific">Citrus unshiu</name>
    <name type="common">Satsuma mandarin</name>
    <name type="synonym">Citrus nobilis var. unshiu</name>
    <dbReference type="NCBI Taxonomy" id="55188"/>
    <lineage>
        <taxon>Eukaryota</taxon>
        <taxon>Viridiplantae</taxon>
        <taxon>Streptophyta</taxon>
        <taxon>Embryophyta</taxon>
        <taxon>Tracheophyta</taxon>
        <taxon>Spermatophyta</taxon>
        <taxon>Magnoliopsida</taxon>
        <taxon>eudicotyledons</taxon>
        <taxon>Gunneridae</taxon>
        <taxon>Pentapetalae</taxon>
        <taxon>rosids</taxon>
        <taxon>malvids</taxon>
        <taxon>Sapindales</taxon>
        <taxon>Rutaceae</taxon>
        <taxon>Aurantioideae</taxon>
        <taxon>Citrus</taxon>
    </lineage>
</organism>
<keyword evidence="10 13" id="KW-0472">Membrane</keyword>
<dbReference type="Proteomes" id="UP000236630">
    <property type="component" value="Unassembled WGS sequence"/>
</dbReference>
<evidence type="ECO:0000256" key="2">
    <source>
        <dbReference type="ARBA" id="ARBA00009592"/>
    </source>
</evidence>
<reference evidence="14 15" key="1">
    <citation type="journal article" date="2017" name="Front. Genet.">
        <title>Draft sequencing of the heterozygous diploid genome of Satsuma (Citrus unshiu Marc.) using a hybrid assembly approach.</title>
        <authorList>
            <person name="Shimizu T."/>
            <person name="Tanizawa Y."/>
            <person name="Mochizuki T."/>
            <person name="Nagasaki H."/>
            <person name="Yoshioka T."/>
            <person name="Toyoda A."/>
            <person name="Fujiyama A."/>
            <person name="Kaminuma E."/>
            <person name="Nakamura Y."/>
        </authorList>
    </citation>
    <scope>NUCLEOTIDE SEQUENCE [LARGE SCALE GENOMIC DNA]</scope>
    <source>
        <strain evidence="15">cv. Miyagawa wase</strain>
    </source>
</reference>
<evidence type="ECO:0000256" key="7">
    <source>
        <dbReference type="ARBA" id="ARBA00022729"/>
    </source>
</evidence>
<dbReference type="InterPro" id="IPR001611">
    <property type="entry name" value="Leu-rich_rpt"/>
</dbReference>
<keyword evidence="5" id="KW-0433">Leucine-rich repeat</keyword>
<dbReference type="GO" id="GO:0005886">
    <property type="term" value="C:plasma membrane"/>
    <property type="evidence" value="ECO:0007669"/>
    <property type="project" value="UniProtKB-SubCell"/>
</dbReference>
<protein>
    <recommendedName>
        <fullName evidence="16">Leucine-rich repeat-containing N-terminal plant-type domain-containing protein</fullName>
    </recommendedName>
</protein>
<comment type="subcellular location">
    <subcellularLocation>
        <location evidence="1">Cell membrane</location>
        <topology evidence="1">Single-pass type I membrane protein</topology>
    </subcellularLocation>
</comment>
<keyword evidence="12" id="KW-0325">Glycoprotein</keyword>
<keyword evidence="7" id="KW-0732">Signal</keyword>
<evidence type="ECO:0000313" key="15">
    <source>
        <dbReference type="Proteomes" id="UP000236630"/>
    </source>
</evidence>
<evidence type="ECO:0000256" key="9">
    <source>
        <dbReference type="ARBA" id="ARBA00022989"/>
    </source>
</evidence>
<dbReference type="PANTHER" id="PTHR27004:SF464">
    <property type="entry name" value="LRR RECEPTOR-LIKE KINASE"/>
    <property type="match status" value="1"/>
</dbReference>
<evidence type="ECO:0000256" key="8">
    <source>
        <dbReference type="ARBA" id="ARBA00022737"/>
    </source>
</evidence>
<feature type="transmembrane region" description="Helical" evidence="13">
    <location>
        <begin position="417"/>
        <end position="443"/>
    </location>
</feature>
<dbReference type="Pfam" id="PF00560">
    <property type="entry name" value="LRR_1"/>
    <property type="match status" value="3"/>
</dbReference>
<dbReference type="AlphaFoldDB" id="A0A2H5PPE4"/>
<accession>A0A2H5PPE4</accession>
<keyword evidence="11" id="KW-0675">Receptor</keyword>
<keyword evidence="9 13" id="KW-1133">Transmembrane helix</keyword>
<dbReference type="FunFam" id="3.80.10.10:FF:000722">
    <property type="entry name" value="Leucine-rich repeat receptor-like protein kinase"/>
    <property type="match status" value="1"/>
</dbReference>
<dbReference type="InterPro" id="IPR003591">
    <property type="entry name" value="Leu-rich_rpt_typical-subtyp"/>
</dbReference>
<proteinExistence type="inferred from homology"/>
<evidence type="ECO:0000256" key="10">
    <source>
        <dbReference type="ARBA" id="ARBA00023136"/>
    </source>
</evidence>
<evidence type="ECO:0000313" key="14">
    <source>
        <dbReference type="EMBL" id="GAY54229.1"/>
    </source>
</evidence>
<evidence type="ECO:0000256" key="6">
    <source>
        <dbReference type="ARBA" id="ARBA00022692"/>
    </source>
</evidence>
<keyword evidence="3" id="KW-1003">Cell membrane</keyword>
<gene>
    <name evidence="14" type="ORF">CUMW_155080</name>
</gene>